<evidence type="ECO:0000313" key="1">
    <source>
        <dbReference type="EMBL" id="EDT06629.1"/>
    </source>
</evidence>
<organism evidence="1 2">
    <name type="scientific">Paraburkholderia graminis (strain ATCC 700544 / DSM 17151 / LMG 18924 / NCIMB 13744 / C4D1M)</name>
    <dbReference type="NCBI Taxonomy" id="396598"/>
    <lineage>
        <taxon>Bacteria</taxon>
        <taxon>Pseudomonadati</taxon>
        <taxon>Pseudomonadota</taxon>
        <taxon>Betaproteobacteria</taxon>
        <taxon>Burkholderiales</taxon>
        <taxon>Burkholderiaceae</taxon>
        <taxon>Paraburkholderia</taxon>
    </lineage>
</organism>
<keyword evidence="2" id="KW-1185">Reference proteome</keyword>
<dbReference type="EMBL" id="ABLD01000051">
    <property type="protein sequence ID" value="EDT06629.1"/>
    <property type="molecule type" value="Genomic_DNA"/>
</dbReference>
<evidence type="ECO:0000313" key="2">
    <source>
        <dbReference type="Proteomes" id="UP000005045"/>
    </source>
</evidence>
<accession>B1GB68</accession>
<reference evidence="1 2" key="1">
    <citation type="submission" date="2008-03" db="EMBL/GenBank/DDBJ databases">
        <title>Sequencing of the draft genome and assembly of Burkholderia graminis C4D1M.</title>
        <authorList>
            <consortium name="US DOE Joint Genome Institute (JGI-PGF)"/>
            <person name="Copeland A."/>
            <person name="Lucas S."/>
            <person name="Lapidus A."/>
            <person name="Glavina del Rio T."/>
            <person name="Dalin E."/>
            <person name="Tice H."/>
            <person name="Bruce D."/>
            <person name="Goodwin L."/>
            <person name="Pitluck S."/>
            <person name="Larimer F."/>
            <person name="Land M.L."/>
            <person name="Hauser L."/>
            <person name="Tiedje J."/>
            <person name="Richardson P."/>
        </authorList>
    </citation>
    <scope>NUCLEOTIDE SEQUENCE [LARGE SCALE GENOMIC DNA]</scope>
    <source>
        <strain evidence="2">ATCC 700544 / DSM 17151 / LMG 18924 / NCIMB 13744 / C4D1M</strain>
    </source>
</reference>
<protein>
    <submittedName>
        <fullName evidence="1">Uncharacterized protein</fullName>
    </submittedName>
</protein>
<dbReference type="Proteomes" id="UP000005045">
    <property type="component" value="Unassembled WGS sequence"/>
</dbReference>
<comment type="caution">
    <text evidence="1">The sequence shown here is derived from an EMBL/GenBank/DDBJ whole genome shotgun (WGS) entry which is preliminary data.</text>
</comment>
<sequence>MFLLPFPNSWAQLPEQPIALSLNGGSNEFNEQ</sequence>
<gene>
    <name evidence="1" type="ORF">BgramDRAFT_6602</name>
</gene>
<proteinExistence type="predicted"/>
<name>B1GB68_PARG4</name>
<dbReference type="AlphaFoldDB" id="B1GB68"/>